<dbReference type="AlphaFoldDB" id="A0A4D4L2Q5"/>
<name>A0A4D4L2Q5_STRVO</name>
<dbReference type="EMBL" id="BJHW01000001">
    <property type="protein sequence ID" value="GDY52977.1"/>
    <property type="molecule type" value="Genomic_DNA"/>
</dbReference>
<organism evidence="1 2">
    <name type="scientific">Streptomyces violaceusniger</name>
    <dbReference type="NCBI Taxonomy" id="68280"/>
    <lineage>
        <taxon>Bacteria</taxon>
        <taxon>Bacillati</taxon>
        <taxon>Actinomycetota</taxon>
        <taxon>Actinomycetes</taxon>
        <taxon>Kitasatosporales</taxon>
        <taxon>Streptomycetaceae</taxon>
        <taxon>Streptomyces</taxon>
        <taxon>Streptomyces violaceusniger group</taxon>
    </lineage>
</organism>
<proteinExistence type="predicted"/>
<protein>
    <submittedName>
        <fullName evidence="1">Uncharacterized protein</fullName>
    </submittedName>
</protein>
<gene>
    <name evidence="1" type="ORF">SVIO_036000</name>
</gene>
<evidence type="ECO:0000313" key="1">
    <source>
        <dbReference type="EMBL" id="GDY52977.1"/>
    </source>
</evidence>
<reference evidence="1 2" key="1">
    <citation type="journal article" date="2020" name="Int. J. Syst. Evol. Microbiol.">
        <title>Reclassification of Streptomyces castelarensis and Streptomyces sporoclivatus as later heterotypic synonyms of Streptomyces antimycoticus.</title>
        <authorList>
            <person name="Komaki H."/>
            <person name="Tamura T."/>
        </authorList>
    </citation>
    <scope>NUCLEOTIDE SEQUENCE [LARGE SCALE GENOMIC DNA]</scope>
    <source>
        <strain evidence="1 2">NBRC 13459</strain>
    </source>
</reference>
<evidence type="ECO:0000313" key="2">
    <source>
        <dbReference type="Proteomes" id="UP000301309"/>
    </source>
</evidence>
<dbReference type="Proteomes" id="UP000301309">
    <property type="component" value="Unassembled WGS sequence"/>
</dbReference>
<sequence>MGLDAEPEHPQPAHQIRLPRLLAELDQLLTAPYVIDQDVQPALLRSIRSTSARTRSGSRWSVGTAMPVPPAAVISSAVSSMVSVARPTSLTRSRVVRPVA</sequence>
<comment type="caution">
    <text evidence="1">The sequence shown here is derived from an EMBL/GenBank/DDBJ whole genome shotgun (WGS) entry which is preliminary data.</text>
</comment>
<accession>A0A4D4L2Q5</accession>
<keyword evidence="2" id="KW-1185">Reference proteome</keyword>